<dbReference type="AlphaFoldDB" id="A0A645CUB0"/>
<accession>A0A645CUB0</accession>
<organism evidence="1">
    <name type="scientific">bioreactor metagenome</name>
    <dbReference type="NCBI Taxonomy" id="1076179"/>
    <lineage>
        <taxon>unclassified sequences</taxon>
        <taxon>metagenomes</taxon>
        <taxon>ecological metagenomes</taxon>
    </lineage>
</organism>
<sequence length="412" mass="45879">MSPPSYQLRGIGEPAADMKPFRTLQYHNILPLIDDDTRTHLVPPSGFAQTLNMEQTRMVMRRNHALALCRLQPIELLPLTYGNEFNAPELIEDLKVLAAVGDFCLKKNVERHAEVAAVVSEEALKYLPLTNRHVRNGERQLRYTADGKPQNDAVAPVAFAGEAIAWQRKVLSEFGAPVDYLLAEDLANHPGDYKFYIFLDPWSCDAKFLEAVKALQQKNTTLLWLYVPGWIAEGRADVGNMAALTGIAFRKVDAVPEAVVTLPDGGWTGVVGEPLKPAFAPVAADGVNMLGMYRGTDIPGLAEWRKGEARQIFCGAYKLSADFLRLLAREAKVHLYQTADDPMEANQALFMLHAATPGRKHITLSHVADVLDVFNRKIIARNVTEFEFESPLFDSRLFYYGSDAAELLEVVR</sequence>
<reference evidence="1" key="1">
    <citation type="submission" date="2019-08" db="EMBL/GenBank/DDBJ databases">
        <authorList>
            <person name="Kucharzyk K."/>
            <person name="Murdoch R.W."/>
            <person name="Higgins S."/>
            <person name="Loffler F."/>
        </authorList>
    </citation>
    <scope>NUCLEOTIDE SEQUENCE</scope>
</reference>
<protein>
    <submittedName>
        <fullName evidence="1">Uncharacterized protein</fullName>
    </submittedName>
</protein>
<dbReference type="EMBL" id="VSSQ01030079">
    <property type="protein sequence ID" value="MPM80475.1"/>
    <property type="molecule type" value="Genomic_DNA"/>
</dbReference>
<proteinExistence type="predicted"/>
<name>A0A645CUB0_9ZZZZ</name>
<gene>
    <name evidence="1" type="ORF">SDC9_127522</name>
</gene>
<comment type="caution">
    <text evidence="1">The sequence shown here is derived from an EMBL/GenBank/DDBJ whole genome shotgun (WGS) entry which is preliminary data.</text>
</comment>
<evidence type="ECO:0000313" key="1">
    <source>
        <dbReference type="EMBL" id="MPM80475.1"/>
    </source>
</evidence>